<dbReference type="GO" id="GO:0035597">
    <property type="term" value="F:tRNA-2-methylthio-N(6)-dimethylallyladenosine(37) synthase activity"/>
    <property type="evidence" value="ECO:0007669"/>
    <property type="project" value="TreeGrafter"/>
</dbReference>
<dbReference type="AlphaFoldDB" id="A0A7W9STN4"/>
<proteinExistence type="predicted"/>
<keyword evidence="3 10" id="KW-0808">Transferase</keyword>
<sequence>MPVAALTTLGCKVNQYETEKIAEEFAANGFVLTDFDAPADVYVINSCSVTAAADKKSRYLARKASRTNPNAVVVMTGCHSQQVLDHGEWVEGATLLVDNEDKMRVFAKVVEHAPEILSYSSSPATVLPARERRTRATLKVQDGCTHFCGFCQIPYTRKVKVSRHWEDVVAEAHALAESGTRELVVTGVCVGAYDEATGSGGPDLAELLLKVADVPGIARVRLSSIQPIEVSDALIDAFATHPNLCPHLHLSCQSGDDTILKAMNRPYDAAFYKALVAKLRAAVPDVAITTDLIVGYPGETEELHQNTLDFARAVGFQKTHCFRYSPRDKTYAATLPDDIPDEVKKRRHAELQAVVDASNHAFTERSLGETVSVLVEHPEGTTLTGYTPNYIKVRFSGPVALYGELVPVRLDSVESDGGAIGTLVLPEPELARILAQAPRPKFQALEMIGATP</sequence>
<dbReference type="EC" id="2.8.4.5" evidence="10"/>
<dbReference type="PROSITE" id="PS51918">
    <property type="entry name" value="RADICAL_SAM"/>
    <property type="match status" value="1"/>
</dbReference>
<evidence type="ECO:0000256" key="6">
    <source>
        <dbReference type="ARBA" id="ARBA00023004"/>
    </source>
</evidence>
<comment type="cofactor">
    <cofactor evidence="1">
        <name>[4Fe-4S] cluster</name>
        <dbReference type="ChEBI" id="CHEBI:49883"/>
    </cofactor>
</comment>
<dbReference type="PANTHER" id="PTHR43020">
    <property type="entry name" value="CDK5 REGULATORY SUBUNIT-ASSOCIATED PROTEIN 1"/>
    <property type="match status" value="1"/>
</dbReference>
<keyword evidence="4" id="KW-0949">S-adenosyl-L-methionine</keyword>
<evidence type="ECO:0000256" key="1">
    <source>
        <dbReference type="ARBA" id="ARBA00001966"/>
    </source>
</evidence>
<protein>
    <submittedName>
        <fullName evidence="10">Threonylcarbamoyladenosine tRNA methylthiotransferase MtaB</fullName>
        <ecNumber evidence="10">2.8.4.5</ecNumber>
    </submittedName>
</protein>
<dbReference type="NCBIfam" id="TIGR00089">
    <property type="entry name" value="MiaB/RimO family radical SAM methylthiotransferase"/>
    <property type="match status" value="1"/>
</dbReference>
<dbReference type="PROSITE" id="PS51449">
    <property type="entry name" value="MTTASE_N"/>
    <property type="match status" value="1"/>
</dbReference>
<keyword evidence="5" id="KW-0479">Metal-binding</keyword>
<dbReference type="FunFam" id="3.80.30.20:FF:000001">
    <property type="entry name" value="tRNA-2-methylthio-N(6)-dimethylallyladenosine synthase 2"/>
    <property type="match status" value="1"/>
</dbReference>
<evidence type="ECO:0000256" key="7">
    <source>
        <dbReference type="ARBA" id="ARBA00023014"/>
    </source>
</evidence>
<dbReference type="InterPro" id="IPR013848">
    <property type="entry name" value="Methylthiotransferase_N"/>
</dbReference>
<keyword evidence="2" id="KW-0004">4Fe-4S</keyword>
<accession>A0A7W9STN4</accession>
<dbReference type="Pfam" id="PF04055">
    <property type="entry name" value="Radical_SAM"/>
    <property type="match status" value="1"/>
</dbReference>
<dbReference type="SFLD" id="SFLDS00029">
    <property type="entry name" value="Radical_SAM"/>
    <property type="match status" value="1"/>
</dbReference>
<dbReference type="InterPro" id="IPR038135">
    <property type="entry name" value="Methylthiotransferase_N_sf"/>
</dbReference>
<evidence type="ECO:0000256" key="4">
    <source>
        <dbReference type="ARBA" id="ARBA00022691"/>
    </source>
</evidence>
<dbReference type="SFLD" id="SFLDG01061">
    <property type="entry name" value="methylthiotransferase"/>
    <property type="match status" value="1"/>
</dbReference>
<dbReference type="InterPro" id="IPR006638">
    <property type="entry name" value="Elp3/MiaA/NifB-like_rSAM"/>
</dbReference>
<dbReference type="RefSeq" id="WP_184200501.1">
    <property type="nucleotide sequence ID" value="NZ_JACHGW010000004.1"/>
</dbReference>
<dbReference type="GO" id="GO:0005829">
    <property type="term" value="C:cytosol"/>
    <property type="evidence" value="ECO:0007669"/>
    <property type="project" value="TreeGrafter"/>
</dbReference>
<evidence type="ECO:0000256" key="5">
    <source>
        <dbReference type="ARBA" id="ARBA00022723"/>
    </source>
</evidence>
<dbReference type="Gene3D" id="3.80.30.20">
    <property type="entry name" value="tm_1862 like domain"/>
    <property type="match status" value="1"/>
</dbReference>
<comment type="caution">
    <text evidence="10">The sequence shown here is derived from an EMBL/GenBank/DDBJ whole genome shotgun (WGS) entry which is preliminary data.</text>
</comment>
<dbReference type="Gene3D" id="3.40.50.12160">
    <property type="entry name" value="Methylthiotransferase, N-terminal domain"/>
    <property type="match status" value="1"/>
</dbReference>
<dbReference type="InterPro" id="IPR005839">
    <property type="entry name" value="Methylthiotransferase"/>
</dbReference>
<dbReference type="NCBIfam" id="TIGR01579">
    <property type="entry name" value="MiaB-like-C"/>
    <property type="match status" value="1"/>
</dbReference>
<reference evidence="10 11" key="1">
    <citation type="submission" date="2020-08" db="EMBL/GenBank/DDBJ databases">
        <title>Genomic Encyclopedia of Type Strains, Phase IV (KMG-IV): sequencing the most valuable type-strain genomes for metagenomic binning, comparative biology and taxonomic classification.</title>
        <authorList>
            <person name="Goeker M."/>
        </authorList>
    </citation>
    <scope>NUCLEOTIDE SEQUENCE [LARGE SCALE GENOMIC DNA]</scope>
    <source>
        <strain evidence="10 11">DSM 23562</strain>
    </source>
</reference>
<evidence type="ECO:0000259" key="8">
    <source>
        <dbReference type="PROSITE" id="PS51449"/>
    </source>
</evidence>
<dbReference type="SFLD" id="SFLDG01082">
    <property type="entry name" value="B12-binding_domain_containing"/>
    <property type="match status" value="1"/>
</dbReference>
<name>A0A7W9STN4_ARMRO</name>
<dbReference type="Proteomes" id="UP000520814">
    <property type="component" value="Unassembled WGS sequence"/>
</dbReference>
<evidence type="ECO:0000313" key="11">
    <source>
        <dbReference type="Proteomes" id="UP000520814"/>
    </source>
</evidence>
<dbReference type="GO" id="GO:0051539">
    <property type="term" value="F:4 iron, 4 sulfur cluster binding"/>
    <property type="evidence" value="ECO:0007669"/>
    <property type="project" value="UniProtKB-KW"/>
</dbReference>
<dbReference type="GO" id="GO:0035598">
    <property type="term" value="F:tRNA (N(6)-L-threonylcarbamoyladenosine(37)-C(2))-methylthiotransferase activity"/>
    <property type="evidence" value="ECO:0007669"/>
    <property type="project" value="UniProtKB-EC"/>
</dbReference>
<evidence type="ECO:0000259" key="9">
    <source>
        <dbReference type="PROSITE" id="PS51918"/>
    </source>
</evidence>
<evidence type="ECO:0000256" key="3">
    <source>
        <dbReference type="ARBA" id="ARBA00022679"/>
    </source>
</evidence>
<dbReference type="SMART" id="SM00729">
    <property type="entry name" value="Elp3"/>
    <property type="match status" value="1"/>
</dbReference>
<dbReference type="InterPro" id="IPR058240">
    <property type="entry name" value="rSAM_sf"/>
</dbReference>
<dbReference type="EMBL" id="JACHGW010000004">
    <property type="protein sequence ID" value="MBB6052103.1"/>
    <property type="molecule type" value="Genomic_DNA"/>
</dbReference>
<evidence type="ECO:0000313" key="10">
    <source>
        <dbReference type="EMBL" id="MBB6052103.1"/>
    </source>
</evidence>
<keyword evidence="11" id="KW-1185">Reference proteome</keyword>
<evidence type="ECO:0000256" key="2">
    <source>
        <dbReference type="ARBA" id="ARBA00022485"/>
    </source>
</evidence>
<organism evidence="10 11">
    <name type="scientific">Armatimonas rosea</name>
    <dbReference type="NCBI Taxonomy" id="685828"/>
    <lineage>
        <taxon>Bacteria</taxon>
        <taxon>Bacillati</taxon>
        <taxon>Armatimonadota</taxon>
        <taxon>Armatimonadia</taxon>
        <taxon>Armatimonadales</taxon>
        <taxon>Armatimonadaceae</taxon>
        <taxon>Armatimonas</taxon>
    </lineage>
</organism>
<feature type="domain" description="Radical SAM core" evidence="9">
    <location>
        <begin position="130"/>
        <end position="361"/>
    </location>
</feature>
<dbReference type="Pfam" id="PF00919">
    <property type="entry name" value="UPF0004"/>
    <property type="match status" value="1"/>
</dbReference>
<keyword evidence="6" id="KW-0408">Iron</keyword>
<dbReference type="SUPFAM" id="SSF102114">
    <property type="entry name" value="Radical SAM enzymes"/>
    <property type="match status" value="1"/>
</dbReference>
<dbReference type="InterPro" id="IPR006467">
    <property type="entry name" value="MiaB-like_bact"/>
</dbReference>
<keyword evidence="7" id="KW-0411">Iron-sulfur</keyword>
<dbReference type="InterPro" id="IPR007197">
    <property type="entry name" value="rSAM"/>
</dbReference>
<dbReference type="CDD" id="cd01335">
    <property type="entry name" value="Radical_SAM"/>
    <property type="match status" value="1"/>
</dbReference>
<feature type="domain" description="MTTase N-terminal" evidence="8">
    <location>
        <begin position="2"/>
        <end position="111"/>
    </location>
</feature>
<dbReference type="GO" id="GO:0046872">
    <property type="term" value="F:metal ion binding"/>
    <property type="evidence" value="ECO:0007669"/>
    <property type="project" value="UniProtKB-KW"/>
</dbReference>
<gene>
    <name evidence="10" type="ORF">HNQ39_003924</name>
</gene>
<dbReference type="PANTHER" id="PTHR43020:SF2">
    <property type="entry name" value="MITOCHONDRIAL TRNA METHYLTHIOTRANSFERASE CDK5RAP1"/>
    <property type="match status" value="1"/>
</dbReference>
<dbReference type="InterPro" id="IPR023404">
    <property type="entry name" value="rSAM_horseshoe"/>
</dbReference>